<dbReference type="PROSITE" id="PS00463">
    <property type="entry name" value="ZN2_CY6_FUNGAL_1"/>
    <property type="match status" value="1"/>
</dbReference>
<keyword evidence="8" id="KW-1185">Reference proteome</keyword>
<dbReference type="Pfam" id="PF00172">
    <property type="entry name" value="Zn_clus"/>
    <property type="match status" value="1"/>
</dbReference>
<dbReference type="InterPro" id="IPR036864">
    <property type="entry name" value="Zn2-C6_fun-type_DNA-bd_sf"/>
</dbReference>
<evidence type="ECO:0000256" key="5">
    <source>
        <dbReference type="ARBA" id="ARBA00023242"/>
    </source>
</evidence>
<keyword evidence="5" id="KW-0539">Nucleus</keyword>
<dbReference type="GO" id="GO:0000981">
    <property type="term" value="F:DNA-binding transcription factor activity, RNA polymerase II-specific"/>
    <property type="evidence" value="ECO:0007669"/>
    <property type="project" value="InterPro"/>
</dbReference>
<evidence type="ECO:0000256" key="2">
    <source>
        <dbReference type="ARBA" id="ARBA00022723"/>
    </source>
</evidence>
<dbReference type="CDD" id="cd12148">
    <property type="entry name" value="fungal_TF_MHR"/>
    <property type="match status" value="1"/>
</dbReference>
<comment type="subcellular location">
    <subcellularLocation>
        <location evidence="1">Nucleus</location>
    </subcellularLocation>
</comment>
<dbReference type="SUPFAM" id="SSF57701">
    <property type="entry name" value="Zn2/Cys6 DNA-binding domain"/>
    <property type="match status" value="1"/>
</dbReference>
<dbReference type="SMART" id="SM00066">
    <property type="entry name" value="GAL4"/>
    <property type="match status" value="1"/>
</dbReference>
<dbReference type="PANTHER" id="PTHR46910">
    <property type="entry name" value="TRANSCRIPTION FACTOR PDR1"/>
    <property type="match status" value="1"/>
</dbReference>
<dbReference type="GO" id="GO:0003677">
    <property type="term" value="F:DNA binding"/>
    <property type="evidence" value="ECO:0007669"/>
    <property type="project" value="UniProtKB-KW"/>
</dbReference>
<keyword evidence="3" id="KW-0862">Zinc</keyword>
<dbReference type="GO" id="GO:0005634">
    <property type="term" value="C:nucleus"/>
    <property type="evidence" value="ECO:0007669"/>
    <property type="project" value="UniProtKB-SubCell"/>
</dbReference>
<dbReference type="GO" id="GO:0008270">
    <property type="term" value="F:zinc ion binding"/>
    <property type="evidence" value="ECO:0007669"/>
    <property type="project" value="InterPro"/>
</dbReference>
<dbReference type="GO" id="GO:0006351">
    <property type="term" value="P:DNA-templated transcription"/>
    <property type="evidence" value="ECO:0007669"/>
    <property type="project" value="InterPro"/>
</dbReference>
<dbReference type="OrthoDB" id="3364175at2759"/>
<dbReference type="InterPro" id="IPR001138">
    <property type="entry name" value="Zn2Cys6_DnaBD"/>
</dbReference>
<dbReference type="SMART" id="SM00906">
    <property type="entry name" value="Fungal_trans"/>
    <property type="match status" value="1"/>
</dbReference>
<dbReference type="Pfam" id="PF04082">
    <property type="entry name" value="Fungal_trans"/>
    <property type="match status" value="1"/>
</dbReference>
<dbReference type="InterPro" id="IPR007219">
    <property type="entry name" value="XnlR_reg_dom"/>
</dbReference>
<evidence type="ECO:0000256" key="4">
    <source>
        <dbReference type="ARBA" id="ARBA00023125"/>
    </source>
</evidence>
<dbReference type="GO" id="GO:0045944">
    <property type="term" value="P:positive regulation of transcription by RNA polymerase II"/>
    <property type="evidence" value="ECO:0007669"/>
    <property type="project" value="UniProtKB-ARBA"/>
</dbReference>
<evidence type="ECO:0000256" key="3">
    <source>
        <dbReference type="ARBA" id="ARBA00022833"/>
    </source>
</evidence>
<dbReference type="AlphaFoldDB" id="A0A1G4JBJ1"/>
<sequence>MDSSETSGAKRRRTKVSKACNNCRRRKIKCTGGQPCLNCQTYQCTCTYALPSPPTGIKSDAASDTSLESAAVLPAPLKTSEELPATENGMYEDDSEFQQELAQQKACLQALQAAYGASPSQKLYDILQETRTKILNMEKEWMPAVRNDKLQQDVPATSISTETQLMFSKYSEQVYLTKYSILEPPDKRSSRTSVLNQQPAVDDVFGLYSPHLSLSIRGMGILFKSFFDQSSKLAPEVKKTLYLMLRFYDFCFDHLDSAVLQWSMPVETFLDMRSIPLTNKNEAIRDILSEIPLELTAMTKALYPKYGKPRDLENKVSMFHWVIRVIEVCHKQFQRRMISTTAVDTIAGEVSRFLHVEDMLSVVAFEYLNLTSYTMCGDLDYLESLLILIKQQYWISDWHVFTHLLTMALSYAQNLGINRWEFYVGMNEEIAERRRYLWWECYAWDKFYAVQTGKQPFLDENLCNCLPIKAIRQQGYLDHQEFLHNMTSLHEPITEDRKELMQYTFITVSLLIGSFYKDILYNRRFTDFRNYAKPSSFQEAILFEIIEGVDHFIFKMDALKSQAKGIYDLSERLKNMSSVPLEEKECVLEASLIIICIEYYFCLCMSSVDHLFARFKVREFPKTINSAMGYYKKRAYESWKKIMQLMEQRLVLMLWQSIGPIGIVLLTFIADVSTHFQKVSLADFLLALRVSRNLTELTMLDNGVSSPSTRTYRNFTKCRTFCQILVRILTQLYMRTEGIEQEELIRRVNEIDGSLVETVKRALDVTSGLFKECFVTGEASSFHLALRRSFEEQKMLDRKAEGLLPVDVYKTNKSAHDQNNLNDFKPPTLDGIHPLESSPKAEAFFLGSLDEFMSRQEDDVYNKLWSDIKTSFPDLLQE</sequence>
<name>A0A1G4JBJ1_9SACH</name>
<proteinExistence type="predicted"/>
<dbReference type="CDD" id="cd00067">
    <property type="entry name" value="GAL4"/>
    <property type="match status" value="1"/>
</dbReference>
<protein>
    <submittedName>
        <fullName evidence="7">LAMI_0D06216g1_1</fullName>
    </submittedName>
</protein>
<gene>
    <name evidence="7" type="ORF">LAMI_0D06216G</name>
</gene>
<evidence type="ECO:0000259" key="6">
    <source>
        <dbReference type="PROSITE" id="PS50048"/>
    </source>
</evidence>
<keyword evidence="4" id="KW-0238">DNA-binding</keyword>
<dbReference type="InterPro" id="IPR050987">
    <property type="entry name" value="AtrR-like"/>
</dbReference>
<keyword evidence="2" id="KW-0479">Metal-binding</keyword>
<evidence type="ECO:0000256" key="1">
    <source>
        <dbReference type="ARBA" id="ARBA00004123"/>
    </source>
</evidence>
<dbReference type="EMBL" id="LT598463">
    <property type="protein sequence ID" value="SCU87479.1"/>
    <property type="molecule type" value="Genomic_DNA"/>
</dbReference>
<organism evidence="7 8">
    <name type="scientific">Lachancea mirantina</name>
    <dbReference type="NCBI Taxonomy" id="1230905"/>
    <lineage>
        <taxon>Eukaryota</taxon>
        <taxon>Fungi</taxon>
        <taxon>Dikarya</taxon>
        <taxon>Ascomycota</taxon>
        <taxon>Saccharomycotina</taxon>
        <taxon>Saccharomycetes</taxon>
        <taxon>Saccharomycetales</taxon>
        <taxon>Saccharomycetaceae</taxon>
        <taxon>Lachancea</taxon>
    </lineage>
</organism>
<dbReference type="PANTHER" id="PTHR46910:SF3">
    <property type="entry name" value="HALOTOLERANCE PROTEIN 9-RELATED"/>
    <property type="match status" value="1"/>
</dbReference>
<dbReference type="Gene3D" id="4.10.240.10">
    <property type="entry name" value="Zn(2)-C6 fungal-type DNA-binding domain"/>
    <property type="match status" value="1"/>
</dbReference>
<evidence type="ECO:0000313" key="8">
    <source>
        <dbReference type="Proteomes" id="UP000191024"/>
    </source>
</evidence>
<feature type="domain" description="Zn(2)-C6 fungal-type" evidence="6">
    <location>
        <begin position="19"/>
        <end position="48"/>
    </location>
</feature>
<accession>A0A1G4JBJ1</accession>
<evidence type="ECO:0000313" key="7">
    <source>
        <dbReference type="EMBL" id="SCU87479.1"/>
    </source>
</evidence>
<dbReference type="PROSITE" id="PS50048">
    <property type="entry name" value="ZN2_CY6_FUNGAL_2"/>
    <property type="match status" value="1"/>
</dbReference>
<reference evidence="7 8" key="1">
    <citation type="submission" date="2016-03" db="EMBL/GenBank/DDBJ databases">
        <authorList>
            <person name="Devillers H."/>
        </authorList>
    </citation>
    <scope>NUCLEOTIDE SEQUENCE [LARGE SCALE GENOMIC DNA]</scope>
    <source>
        <strain evidence="7">CBS 11717</strain>
    </source>
</reference>
<dbReference type="Proteomes" id="UP000191024">
    <property type="component" value="Chromosome D"/>
</dbReference>